<name>A0AAP0CML8_9ASTR</name>
<gene>
    <name evidence="5" type="ORF">SSX86_020250</name>
</gene>
<comment type="similarity">
    <text evidence="1">Belongs to the tubulin family.</text>
</comment>
<evidence type="ECO:0000256" key="4">
    <source>
        <dbReference type="ARBA" id="ARBA00023134"/>
    </source>
</evidence>
<dbReference type="SUPFAM" id="SSF52490">
    <property type="entry name" value="Tubulin nucleotide-binding domain-like"/>
    <property type="match status" value="1"/>
</dbReference>
<keyword evidence="3" id="KW-0547">Nucleotide-binding</keyword>
<evidence type="ECO:0000313" key="5">
    <source>
        <dbReference type="EMBL" id="KAK9059546.1"/>
    </source>
</evidence>
<evidence type="ECO:0000256" key="2">
    <source>
        <dbReference type="ARBA" id="ARBA00022701"/>
    </source>
</evidence>
<proteinExistence type="inferred from homology"/>
<dbReference type="EMBL" id="JBCNJP010000020">
    <property type="protein sequence ID" value="KAK9059546.1"/>
    <property type="molecule type" value="Genomic_DNA"/>
</dbReference>
<dbReference type="GO" id="GO:0005874">
    <property type="term" value="C:microtubule"/>
    <property type="evidence" value="ECO:0007669"/>
    <property type="project" value="UniProtKB-KW"/>
</dbReference>
<reference evidence="5 6" key="1">
    <citation type="submission" date="2024-04" db="EMBL/GenBank/DDBJ databases">
        <title>The reference genome of an endangered Asteraceae, Deinandra increscens subsp. villosa, native to the Central Coast of California.</title>
        <authorList>
            <person name="Guilliams M."/>
            <person name="Hasenstab-Lehman K."/>
            <person name="Meyer R."/>
            <person name="Mcevoy S."/>
        </authorList>
    </citation>
    <scope>NUCLEOTIDE SEQUENCE [LARGE SCALE GENOMIC DNA]</scope>
    <source>
        <tissue evidence="5">Leaf</tissue>
    </source>
</reference>
<keyword evidence="4" id="KW-0342">GTP-binding</keyword>
<dbReference type="Gene3D" id="3.40.50.1440">
    <property type="entry name" value="Tubulin/FtsZ, GTPase domain"/>
    <property type="match status" value="1"/>
</dbReference>
<evidence type="ECO:0000256" key="1">
    <source>
        <dbReference type="ARBA" id="ARBA00009636"/>
    </source>
</evidence>
<dbReference type="GO" id="GO:0007017">
    <property type="term" value="P:microtubule-based process"/>
    <property type="evidence" value="ECO:0007669"/>
    <property type="project" value="InterPro"/>
</dbReference>
<sequence length="131" mass="14419">MLKKPDGQIPGDKTIGGGDDAFNTFFSETGAGKHVPSVVFVDLEPTVIDEVRTGLQNFLRGVPSRKRCQQRAQNHGYDRLNDDNDIPIIEAKMTDDFLQQGYSTVVVELGQDNGDFGMDVEDLLGLRCCAK</sequence>
<evidence type="ECO:0000313" key="6">
    <source>
        <dbReference type="Proteomes" id="UP001408789"/>
    </source>
</evidence>
<dbReference type="AlphaFoldDB" id="A0AAP0CML8"/>
<keyword evidence="2" id="KW-0493">Microtubule</keyword>
<accession>A0AAP0CML8</accession>
<dbReference type="InterPro" id="IPR036525">
    <property type="entry name" value="Tubulin/FtsZ_GTPase_sf"/>
</dbReference>
<organism evidence="5 6">
    <name type="scientific">Deinandra increscens subsp. villosa</name>
    <dbReference type="NCBI Taxonomy" id="3103831"/>
    <lineage>
        <taxon>Eukaryota</taxon>
        <taxon>Viridiplantae</taxon>
        <taxon>Streptophyta</taxon>
        <taxon>Embryophyta</taxon>
        <taxon>Tracheophyta</taxon>
        <taxon>Spermatophyta</taxon>
        <taxon>Magnoliopsida</taxon>
        <taxon>eudicotyledons</taxon>
        <taxon>Gunneridae</taxon>
        <taxon>Pentapetalae</taxon>
        <taxon>asterids</taxon>
        <taxon>campanulids</taxon>
        <taxon>Asterales</taxon>
        <taxon>Asteraceae</taxon>
        <taxon>Asteroideae</taxon>
        <taxon>Heliantheae alliance</taxon>
        <taxon>Madieae</taxon>
        <taxon>Madiinae</taxon>
        <taxon>Deinandra</taxon>
    </lineage>
</organism>
<dbReference type="GO" id="GO:0005525">
    <property type="term" value="F:GTP binding"/>
    <property type="evidence" value="ECO:0007669"/>
    <property type="project" value="UniProtKB-KW"/>
</dbReference>
<dbReference type="PANTHER" id="PTHR11588">
    <property type="entry name" value="TUBULIN"/>
    <property type="match status" value="1"/>
</dbReference>
<evidence type="ECO:0008006" key="7">
    <source>
        <dbReference type="Google" id="ProtNLM"/>
    </source>
</evidence>
<comment type="caution">
    <text evidence="5">The sequence shown here is derived from an EMBL/GenBank/DDBJ whole genome shotgun (WGS) entry which is preliminary data.</text>
</comment>
<keyword evidence="6" id="KW-1185">Reference proteome</keyword>
<dbReference type="InterPro" id="IPR000217">
    <property type="entry name" value="Tubulin"/>
</dbReference>
<evidence type="ECO:0000256" key="3">
    <source>
        <dbReference type="ARBA" id="ARBA00022741"/>
    </source>
</evidence>
<dbReference type="Proteomes" id="UP001408789">
    <property type="component" value="Unassembled WGS sequence"/>
</dbReference>
<protein>
    <recommendedName>
        <fullName evidence="7">Tubulin/FtsZ GTPase domain-containing protein</fullName>
    </recommendedName>
</protein>